<dbReference type="EMBL" id="CAFBNC010000008">
    <property type="protein sequence ID" value="CAB4924935.1"/>
    <property type="molecule type" value="Genomic_DNA"/>
</dbReference>
<reference evidence="1" key="1">
    <citation type="submission" date="2020-05" db="EMBL/GenBank/DDBJ databases">
        <authorList>
            <person name="Chiriac C."/>
            <person name="Salcher M."/>
            <person name="Ghai R."/>
            <person name="Kavagutti S V."/>
        </authorList>
    </citation>
    <scope>NUCLEOTIDE SEQUENCE</scope>
</reference>
<name>A0A6J5Y933_9ZZZZ</name>
<dbReference type="AlphaFoldDB" id="A0A6J5Y933"/>
<organism evidence="1">
    <name type="scientific">freshwater metagenome</name>
    <dbReference type="NCBI Taxonomy" id="449393"/>
    <lineage>
        <taxon>unclassified sequences</taxon>
        <taxon>metagenomes</taxon>
        <taxon>ecological metagenomes</taxon>
    </lineage>
</organism>
<dbReference type="EMBL" id="CAEMXZ010000011">
    <property type="protein sequence ID" value="CAB4322670.1"/>
    <property type="molecule type" value="Genomic_DNA"/>
</dbReference>
<gene>
    <name evidence="1" type="ORF">UFOPK1392_00406</name>
    <name evidence="2" type="ORF">UFOPK3733_00303</name>
</gene>
<proteinExistence type="predicted"/>
<sequence length="129" mass="14090">MAEELVTSLVGVYDADGTILGEVSYWLGARIGRAHCSLCDVTHGMFTERASWREWRQSLTVPFELFHRDDMPADVAAALTALPAVVARTGESVLLVLDHQTLDTCDGDLQHFIEELHGSLAAKGLRLPG</sequence>
<evidence type="ECO:0000313" key="2">
    <source>
        <dbReference type="EMBL" id="CAB4924935.1"/>
    </source>
</evidence>
<evidence type="ECO:0000313" key="1">
    <source>
        <dbReference type="EMBL" id="CAB4322670.1"/>
    </source>
</evidence>
<accession>A0A6J5Y933</accession>
<protein>
    <submittedName>
        <fullName evidence="1">Unannotated protein</fullName>
    </submittedName>
</protein>